<name>A0A1H8BML6_9RHOB</name>
<dbReference type="PRINTS" id="PR00039">
    <property type="entry name" value="HTHLYSR"/>
</dbReference>
<keyword evidence="2" id="KW-0805">Transcription regulation</keyword>
<dbReference type="Gene3D" id="3.40.190.10">
    <property type="entry name" value="Periplasmic binding protein-like II"/>
    <property type="match status" value="2"/>
</dbReference>
<evidence type="ECO:0000256" key="3">
    <source>
        <dbReference type="ARBA" id="ARBA00023125"/>
    </source>
</evidence>
<sequence length="307" mass="33040">MDLHRLGLVSSRVHNFLLVARLGSIRAAAKALNVAPSSISRTIKQLEEDLAAPLFERTQQRLKLTSAGELLYYHIRQSTGELNRAITEITDLQGLRRGTVTIATVESAARGFLSDVLAGFWVRHPEITVDVHVGGSADVAGLVAQGEADLGVVFDLRPPKNTRRIASVAMPMGVMVAPGSRLALKGDSLRVYDLAGERVILSDASLTLGSTIEDALSGSFVEFSRRARTNSIGVMIDLATKGLGTILQTRIGVEREVARGDLVFIPLVDPRLQPRRLHLLSRPKAEISEAASALAAMLATAMERLAP</sequence>
<evidence type="ECO:0000256" key="4">
    <source>
        <dbReference type="ARBA" id="ARBA00023163"/>
    </source>
</evidence>
<reference evidence="6 7" key="1">
    <citation type="submission" date="2016-10" db="EMBL/GenBank/DDBJ databases">
        <authorList>
            <person name="de Groot N.N."/>
        </authorList>
    </citation>
    <scope>NUCLEOTIDE SEQUENCE [LARGE SCALE GENOMIC DNA]</scope>
    <source>
        <strain evidence="6 7">DSM 3857</strain>
    </source>
</reference>
<evidence type="ECO:0000256" key="1">
    <source>
        <dbReference type="ARBA" id="ARBA00009437"/>
    </source>
</evidence>
<evidence type="ECO:0000313" key="7">
    <source>
        <dbReference type="Proteomes" id="UP000198761"/>
    </source>
</evidence>
<dbReference type="Gene3D" id="1.10.10.10">
    <property type="entry name" value="Winged helix-like DNA-binding domain superfamily/Winged helix DNA-binding domain"/>
    <property type="match status" value="1"/>
</dbReference>
<keyword evidence="7" id="KW-1185">Reference proteome</keyword>
<proteinExistence type="inferred from homology"/>
<evidence type="ECO:0000256" key="2">
    <source>
        <dbReference type="ARBA" id="ARBA00023015"/>
    </source>
</evidence>
<organism evidence="6 7">
    <name type="scientific">Gemmobacter aquatilis</name>
    <dbReference type="NCBI Taxonomy" id="933059"/>
    <lineage>
        <taxon>Bacteria</taxon>
        <taxon>Pseudomonadati</taxon>
        <taxon>Pseudomonadota</taxon>
        <taxon>Alphaproteobacteria</taxon>
        <taxon>Rhodobacterales</taxon>
        <taxon>Paracoccaceae</taxon>
        <taxon>Gemmobacter</taxon>
    </lineage>
</organism>
<dbReference type="SUPFAM" id="SSF53850">
    <property type="entry name" value="Periplasmic binding protein-like II"/>
    <property type="match status" value="1"/>
</dbReference>
<keyword evidence="4" id="KW-0804">Transcription</keyword>
<accession>A0A1H8BML6</accession>
<dbReference type="FunFam" id="1.10.10.10:FF:000001">
    <property type="entry name" value="LysR family transcriptional regulator"/>
    <property type="match status" value="1"/>
</dbReference>
<dbReference type="Pfam" id="PF03466">
    <property type="entry name" value="LysR_substrate"/>
    <property type="match status" value="1"/>
</dbReference>
<dbReference type="EMBL" id="FOCE01000002">
    <property type="protein sequence ID" value="SEM84141.1"/>
    <property type="molecule type" value="Genomic_DNA"/>
</dbReference>
<evidence type="ECO:0000313" key="6">
    <source>
        <dbReference type="EMBL" id="SEM84141.1"/>
    </source>
</evidence>
<dbReference type="InterPro" id="IPR050950">
    <property type="entry name" value="HTH-type_LysR_regulators"/>
</dbReference>
<dbReference type="RefSeq" id="WP_091297853.1">
    <property type="nucleotide sequence ID" value="NZ_FOCE01000002.1"/>
</dbReference>
<dbReference type="InterPro" id="IPR036390">
    <property type="entry name" value="WH_DNA-bd_sf"/>
</dbReference>
<dbReference type="GO" id="GO:0003700">
    <property type="term" value="F:DNA-binding transcription factor activity"/>
    <property type="evidence" value="ECO:0007669"/>
    <property type="project" value="InterPro"/>
</dbReference>
<dbReference type="PANTHER" id="PTHR30419">
    <property type="entry name" value="HTH-TYPE TRANSCRIPTIONAL REGULATOR YBHD"/>
    <property type="match status" value="1"/>
</dbReference>
<keyword evidence="3 6" id="KW-0238">DNA-binding</keyword>
<comment type="similarity">
    <text evidence="1">Belongs to the LysR transcriptional regulatory family.</text>
</comment>
<dbReference type="InterPro" id="IPR000847">
    <property type="entry name" value="LysR_HTH_N"/>
</dbReference>
<dbReference type="OrthoDB" id="3252676at2"/>
<dbReference type="InterPro" id="IPR005119">
    <property type="entry name" value="LysR_subst-bd"/>
</dbReference>
<dbReference type="Proteomes" id="UP000198761">
    <property type="component" value="Unassembled WGS sequence"/>
</dbReference>
<dbReference type="Pfam" id="PF00126">
    <property type="entry name" value="HTH_1"/>
    <property type="match status" value="1"/>
</dbReference>
<dbReference type="SUPFAM" id="SSF46785">
    <property type="entry name" value="Winged helix' DNA-binding domain"/>
    <property type="match status" value="1"/>
</dbReference>
<dbReference type="GO" id="GO:0003677">
    <property type="term" value="F:DNA binding"/>
    <property type="evidence" value="ECO:0007669"/>
    <property type="project" value="UniProtKB-KW"/>
</dbReference>
<dbReference type="AlphaFoldDB" id="A0A1H8BML6"/>
<gene>
    <name evidence="6" type="ORF">SAMN04488103_102225</name>
</gene>
<evidence type="ECO:0000259" key="5">
    <source>
        <dbReference type="PROSITE" id="PS50931"/>
    </source>
</evidence>
<dbReference type="InterPro" id="IPR036388">
    <property type="entry name" value="WH-like_DNA-bd_sf"/>
</dbReference>
<protein>
    <submittedName>
        <fullName evidence="6">DNA-binding transcriptional regulator, LysR family</fullName>
    </submittedName>
</protein>
<dbReference type="STRING" id="933059.SAMN04488103_102225"/>
<dbReference type="PROSITE" id="PS50931">
    <property type="entry name" value="HTH_LYSR"/>
    <property type="match status" value="1"/>
</dbReference>
<feature type="domain" description="HTH lysR-type" evidence="5">
    <location>
        <begin position="1"/>
        <end position="65"/>
    </location>
</feature>
<dbReference type="GO" id="GO:0005829">
    <property type="term" value="C:cytosol"/>
    <property type="evidence" value="ECO:0007669"/>
    <property type="project" value="TreeGrafter"/>
</dbReference>